<sequence length="181" mass="19062">MASKLATLVPFASILVLMLIGFASSDVNQDKAECANQVVALATCLPYVGGDAKNPTVDCCSGLKQLLEKSKKCLCLLIKDRDDPSLGVKINSTLAATLPSACHSPANVSDCISLLHLAPNSADAKMFQGFSNMTQGHTSTPAANSTSESASAKESSGSEKRWPKIEMAFGVLVLIFFTLHI</sequence>
<proteinExistence type="predicted"/>
<comment type="caution">
    <text evidence="1">The sequence shown here is derived from an EMBL/GenBank/DDBJ whole genome shotgun (WGS) entry which is preliminary data.</text>
</comment>
<dbReference type="Proteomes" id="UP001163603">
    <property type="component" value="Chromosome 11"/>
</dbReference>
<gene>
    <name evidence="1" type="ORF">Pint_31360</name>
</gene>
<evidence type="ECO:0000313" key="1">
    <source>
        <dbReference type="EMBL" id="KAJ0021570.1"/>
    </source>
</evidence>
<organism evidence="1 2">
    <name type="scientific">Pistacia integerrima</name>
    <dbReference type="NCBI Taxonomy" id="434235"/>
    <lineage>
        <taxon>Eukaryota</taxon>
        <taxon>Viridiplantae</taxon>
        <taxon>Streptophyta</taxon>
        <taxon>Embryophyta</taxon>
        <taxon>Tracheophyta</taxon>
        <taxon>Spermatophyta</taxon>
        <taxon>Magnoliopsida</taxon>
        <taxon>eudicotyledons</taxon>
        <taxon>Gunneridae</taxon>
        <taxon>Pentapetalae</taxon>
        <taxon>rosids</taxon>
        <taxon>malvids</taxon>
        <taxon>Sapindales</taxon>
        <taxon>Anacardiaceae</taxon>
        <taxon>Pistacia</taxon>
    </lineage>
</organism>
<keyword evidence="2" id="KW-1185">Reference proteome</keyword>
<dbReference type="EMBL" id="CM047746">
    <property type="protein sequence ID" value="KAJ0021570.1"/>
    <property type="molecule type" value="Genomic_DNA"/>
</dbReference>
<reference evidence="2" key="1">
    <citation type="journal article" date="2023" name="G3 (Bethesda)">
        <title>Genome assembly and association tests identify interacting loci associated with vigor, precocity, and sex in interspecific pistachio rootstocks.</title>
        <authorList>
            <person name="Palmer W."/>
            <person name="Jacygrad E."/>
            <person name="Sagayaradj S."/>
            <person name="Cavanaugh K."/>
            <person name="Han R."/>
            <person name="Bertier L."/>
            <person name="Beede B."/>
            <person name="Kafkas S."/>
            <person name="Golino D."/>
            <person name="Preece J."/>
            <person name="Michelmore R."/>
        </authorList>
    </citation>
    <scope>NUCLEOTIDE SEQUENCE [LARGE SCALE GENOMIC DNA]</scope>
</reference>
<evidence type="ECO:0000313" key="2">
    <source>
        <dbReference type="Proteomes" id="UP001163603"/>
    </source>
</evidence>
<name>A0ACC0XQQ1_9ROSI</name>
<accession>A0ACC0XQQ1</accession>
<protein>
    <submittedName>
        <fullName evidence="1">Uncharacterized protein</fullName>
    </submittedName>
</protein>